<name>A0A2P5A5L3_PARAD</name>
<gene>
    <name evidence="1" type="ORF">PanWU01x14_366700</name>
</gene>
<accession>A0A2P5A5L3</accession>
<dbReference type="Proteomes" id="UP000237105">
    <property type="component" value="Unassembled WGS sequence"/>
</dbReference>
<evidence type="ECO:0000313" key="2">
    <source>
        <dbReference type="Proteomes" id="UP000237105"/>
    </source>
</evidence>
<evidence type="ECO:0000313" key="1">
    <source>
        <dbReference type="EMBL" id="PON31820.1"/>
    </source>
</evidence>
<sequence>MRSSGNRGGTNNGGLDEMKATLNLDNEIDWGAMAETRKRWDYNIDNSLRSFTSGEDTIGSNKRNAGEMMATAHDPMQTVQEKLSVLNEESQ</sequence>
<proteinExistence type="predicted"/>
<reference evidence="2" key="1">
    <citation type="submission" date="2016-06" db="EMBL/GenBank/DDBJ databases">
        <title>Parallel loss of symbiosis genes in relatives of nitrogen-fixing non-legume Parasponia.</title>
        <authorList>
            <person name="Van Velzen R."/>
            <person name="Holmer R."/>
            <person name="Bu F."/>
            <person name="Rutten L."/>
            <person name="Van Zeijl A."/>
            <person name="Liu W."/>
            <person name="Santuari L."/>
            <person name="Cao Q."/>
            <person name="Sharma T."/>
            <person name="Shen D."/>
            <person name="Roswanjaya Y."/>
            <person name="Wardhani T."/>
            <person name="Kalhor M.S."/>
            <person name="Jansen J."/>
            <person name="Van den Hoogen J."/>
            <person name="Gungor B."/>
            <person name="Hartog M."/>
            <person name="Hontelez J."/>
            <person name="Verver J."/>
            <person name="Yang W.-C."/>
            <person name="Schijlen E."/>
            <person name="Repin R."/>
            <person name="Schilthuizen M."/>
            <person name="Schranz E."/>
            <person name="Heidstra R."/>
            <person name="Miyata K."/>
            <person name="Fedorova E."/>
            <person name="Kohlen W."/>
            <person name="Bisseling T."/>
            <person name="Smit S."/>
            <person name="Geurts R."/>
        </authorList>
    </citation>
    <scope>NUCLEOTIDE SEQUENCE [LARGE SCALE GENOMIC DNA]</scope>
    <source>
        <strain evidence="2">cv. WU1-14</strain>
    </source>
</reference>
<organism evidence="1 2">
    <name type="scientific">Parasponia andersonii</name>
    <name type="common">Sponia andersonii</name>
    <dbReference type="NCBI Taxonomy" id="3476"/>
    <lineage>
        <taxon>Eukaryota</taxon>
        <taxon>Viridiplantae</taxon>
        <taxon>Streptophyta</taxon>
        <taxon>Embryophyta</taxon>
        <taxon>Tracheophyta</taxon>
        <taxon>Spermatophyta</taxon>
        <taxon>Magnoliopsida</taxon>
        <taxon>eudicotyledons</taxon>
        <taxon>Gunneridae</taxon>
        <taxon>Pentapetalae</taxon>
        <taxon>rosids</taxon>
        <taxon>fabids</taxon>
        <taxon>Rosales</taxon>
        <taxon>Cannabaceae</taxon>
        <taxon>Parasponia</taxon>
    </lineage>
</organism>
<protein>
    <submittedName>
        <fullName evidence="1">Uncharacterized protein</fullName>
    </submittedName>
</protein>
<dbReference type="EMBL" id="JXTB01000921">
    <property type="protein sequence ID" value="PON31820.1"/>
    <property type="molecule type" value="Genomic_DNA"/>
</dbReference>
<comment type="caution">
    <text evidence="1">The sequence shown here is derived from an EMBL/GenBank/DDBJ whole genome shotgun (WGS) entry which is preliminary data.</text>
</comment>
<dbReference type="AlphaFoldDB" id="A0A2P5A5L3"/>
<keyword evidence="2" id="KW-1185">Reference proteome</keyword>